<name>A0A397Q658_9HYPH</name>
<gene>
    <name evidence="11" type="ORF">BXY53_1036</name>
</gene>
<dbReference type="PANTHER" id="PTHR32438:SF5">
    <property type="entry name" value="4-ALPHA-GLUCANOTRANSFERASE DPE1, CHLOROPLASTIC_AMYLOPLASTIC"/>
    <property type="match status" value="1"/>
</dbReference>
<dbReference type="RefSeq" id="WP_119060790.1">
    <property type="nucleotide sequence ID" value="NZ_QXDF01000001.1"/>
</dbReference>
<organism evidence="11 12">
    <name type="scientific">Dichotomicrobium thermohalophilum</name>
    <dbReference type="NCBI Taxonomy" id="933063"/>
    <lineage>
        <taxon>Bacteria</taxon>
        <taxon>Pseudomonadati</taxon>
        <taxon>Pseudomonadota</taxon>
        <taxon>Alphaproteobacteria</taxon>
        <taxon>Hyphomicrobiales</taxon>
        <taxon>Hyphomicrobiaceae</taxon>
        <taxon>Dichotomicrobium</taxon>
    </lineage>
</organism>
<dbReference type="PANTHER" id="PTHR32438">
    <property type="entry name" value="4-ALPHA-GLUCANOTRANSFERASE DPE1, CHLOROPLASTIC/AMYLOPLASTIC"/>
    <property type="match status" value="1"/>
</dbReference>
<keyword evidence="7 10" id="KW-0119">Carbohydrate metabolism</keyword>
<protein>
    <recommendedName>
        <fullName evidence="4 10">4-alpha-glucanotransferase</fullName>
        <ecNumber evidence="3 10">2.4.1.25</ecNumber>
    </recommendedName>
    <alternativeName>
        <fullName evidence="8 10">Amylomaltase</fullName>
    </alternativeName>
    <alternativeName>
        <fullName evidence="9 10">Disproportionating enzyme</fullName>
    </alternativeName>
</protein>
<dbReference type="Proteomes" id="UP000266273">
    <property type="component" value="Unassembled WGS sequence"/>
</dbReference>
<comment type="caution">
    <text evidence="11">The sequence shown here is derived from an EMBL/GenBank/DDBJ whole genome shotgun (WGS) entry which is preliminary data.</text>
</comment>
<evidence type="ECO:0000313" key="11">
    <source>
        <dbReference type="EMBL" id="RIA55949.1"/>
    </source>
</evidence>
<evidence type="ECO:0000256" key="10">
    <source>
        <dbReference type="RuleBase" id="RU361207"/>
    </source>
</evidence>
<evidence type="ECO:0000256" key="1">
    <source>
        <dbReference type="ARBA" id="ARBA00000439"/>
    </source>
</evidence>
<keyword evidence="6 10" id="KW-0808">Transferase</keyword>
<dbReference type="Pfam" id="PF02446">
    <property type="entry name" value="Glyco_hydro_77"/>
    <property type="match status" value="1"/>
</dbReference>
<evidence type="ECO:0000256" key="6">
    <source>
        <dbReference type="ARBA" id="ARBA00022679"/>
    </source>
</evidence>
<evidence type="ECO:0000256" key="3">
    <source>
        <dbReference type="ARBA" id="ARBA00012560"/>
    </source>
</evidence>
<dbReference type="EC" id="2.4.1.25" evidence="3 10"/>
<comment type="similarity">
    <text evidence="2 10">Belongs to the disproportionating enzyme family.</text>
</comment>
<dbReference type="NCBIfam" id="TIGR00217">
    <property type="entry name" value="malQ"/>
    <property type="match status" value="1"/>
</dbReference>
<dbReference type="OrthoDB" id="9763489at2"/>
<dbReference type="InterPro" id="IPR017853">
    <property type="entry name" value="GH"/>
</dbReference>
<evidence type="ECO:0000256" key="4">
    <source>
        <dbReference type="ARBA" id="ARBA00020295"/>
    </source>
</evidence>
<dbReference type="GO" id="GO:0005975">
    <property type="term" value="P:carbohydrate metabolic process"/>
    <property type="evidence" value="ECO:0007669"/>
    <property type="project" value="InterPro"/>
</dbReference>
<evidence type="ECO:0000256" key="8">
    <source>
        <dbReference type="ARBA" id="ARBA00031423"/>
    </source>
</evidence>
<evidence type="ECO:0000313" key="12">
    <source>
        <dbReference type="Proteomes" id="UP000266273"/>
    </source>
</evidence>
<proteinExistence type="inferred from homology"/>
<evidence type="ECO:0000256" key="9">
    <source>
        <dbReference type="ARBA" id="ARBA00031501"/>
    </source>
</evidence>
<dbReference type="GO" id="GO:0004134">
    <property type="term" value="F:4-alpha-glucanotransferase activity"/>
    <property type="evidence" value="ECO:0007669"/>
    <property type="project" value="UniProtKB-EC"/>
</dbReference>
<sequence length="617" mass="67775">MTAELDRLAQAYGISLSYTDEMGTERFPSDDCKRQLLGVLGVDAQTDEDVRRSLAAIEAPACHVPEWLEHDRAWGITCQLYGLRSARNWGIGDFEDLARLAALAGPSGADFIGINPLHALFFAEPRHFSPYAPSSRRFLNPLYIAVDRLEGADMPGSSALESVSAGDLVDYPEVSRLKQAALETAFARARGSGLNGDSAESAGFEAFRREHGAPLEDFALFEALSEAMVAQGYPCGWHGWPEAFRDKKSAAVRHFREENGERILFHMWLQWIAHRQLADAQARARAAGMRIGLYLDLAVGVAPDGASTWSEPENVLRGVRIGCPPDAFNAQGQDWGLAPLSPQALEADQGRLFGQVIREAIGPAGALRIDHAMALMRLYLIPSDLPSMDGAYVHYPLDKMLQALARTSQEAWTVVIGEDLGTVPPNFREVMRAARILGYRVLFFEREEDGRFKPPHAYERDALACISTHDLPTLRGWWAAHDIDMREGLGMIDGETATADRAEREADCVRLLVALADSGVLPEELAPATRGEAEPPQTLTQALSIAVSRFLARTPCRLVALQLEDLTGAIDRANLPGTTEDHPNWQRKLPLTLEELASAPDFRTITQAVAAERPRTP</sequence>
<keyword evidence="5 10" id="KW-0328">Glycosyltransferase</keyword>
<dbReference type="AlphaFoldDB" id="A0A397Q658"/>
<evidence type="ECO:0000256" key="2">
    <source>
        <dbReference type="ARBA" id="ARBA00005684"/>
    </source>
</evidence>
<dbReference type="InterPro" id="IPR003385">
    <property type="entry name" value="Glyco_hydro_77"/>
</dbReference>
<accession>A0A397Q658</accession>
<dbReference type="SUPFAM" id="SSF51445">
    <property type="entry name" value="(Trans)glycosidases"/>
    <property type="match status" value="1"/>
</dbReference>
<dbReference type="Gene3D" id="3.20.20.80">
    <property type="entry name" value="Glycosidases"/>
    <property type="match status" value="1"/>
</dbReference>
<comment type="catalytic activity">
    <reaction evidence="1 10">
        <text>Transfers a segment of a (1-&gt;4)-alpha-D-glucan to a new position in an acceptor, which may be glucose or a (1-&gt;4)-alpha-D-glucan.</text>
        <dbReference type="EC" id="2.4.1.25"/>
    </reaction>
</comment>
<reference evidence="11 12" key="1">
    <citation type="submission" date="2018-08" db="EMBL/GenBank/DDBJ databases">
        <title>Genomic Encyclopedia of Archaeal and Bacterial Type Strains, Phase II (KMG-II): from individual species to whole genera.</title>
        <authorList>
            <person name="Goeker M."/>
        </authorList>
    </citation>
    <scope>NUCLEOTIDE SEQUENCE [LARGE SCALE GENOMIC DNA]</scope>
    <source>
        <strain evidence="11 12">DSM 5002</strain>
    </source>
</reference>
<evidence type="ECO:0000256" key="7">
    <source>
        <dbReference type="ARBA" id="ARBA00023277"/>
    </source>
</evidence>
<evidence type="ECO:0000256" key="5">
    <source>
        <dbReference type="ARBA" id="ARBA00022676"/>
    </source>
</evidence>
<dbReference type="EMBL" id="QXDF01000001">
    <property type="protein sequence ID" value="RIA55949.1"/>
    <property type="molecule type" value="Genomic_DNA"/>
</dbReference>
<keyword evidence="12" id="KW-1185">Reference proteome</keyword>